<feature type="active site" description="Phosphoserine intermediate" evidence="9">
    <location>
        <position position="106"/>
    </location>
</feature>
<protein>
    <recommendedName>
        <fullName evidence="8 9">Phosphoglucosamine mutase</fullName>
        <ecNumber evidence="7 9">5.4.2.10</ecNumber>
    </recommendedName>
</protein>
<dbReference type="Proteomes" id="UP000177876">
    <property type="component" value="Unassembled WGS sequence"/>
</dbReference>
<evidence type="ECO:0000256" key="2">
    <source>
        <dbReference type="ARBA" id="ARBA00022553"/>
    </source>
</evidence>
<organism evidence="16 17">
    <name type="scientific">Candidatus Solincola sediminis</name>
    <dbReference type="NCBI Taxonomy" id="1797199"/>
    <lineage>
        <taxon>Bacteria</taxon>
        <taxon>Bacillati</taxon>
        <taxon>Actinomycetota</taxon>
        <taxon>Candidatus Geothermincolia</taxon>
        <taxon>Candidatus Geothermincolales</taxon>
        <taxon>Candidatus Geothermincolaceae</taxon>
        <taxon>Candidatus Solincola</taxon>
    </lineage>
</organism>
<evidence type="ECO:0000259" key="13">
    <source>
        <dbReference type="Pfam" id="PF02878"/>
    </source>
</evidence>
<feature type="binding site" evidence="9">
    <location>
        <position position="246"/>
    </location>
    <ligand>
        <name>Mg(2+)</name>
        <dbReference type="ChEBI" id="CHEBI:18420"/>
    </ligand>
</feature>
<feature type="modified residue" description="Phosphoserine" evidence="9">
    <location>
        <position position="106"/>
    </location>
</feature>
<evidence type="ECO:0000256" key="11">
    <source>
        <dbReference type="RuleBase" id="RU004327"/>
    </source>
</evidence>
<dbReference type="EC" id="5.4.2.10" evidence="7 9"/>
<dbReference type="InterPro" id="IPR005844">
    <property type="entry name" value="A-D-PHexomutase_a/b/a-I"/>
</dbReference>
<evidence type="ECO:0000256" key="1">
    <source>
        <dbReference type="ARBA" id="ARBA00010231"/>
    </source>
</evidence>
<dbReference type="Gene3D" id="3.40.120.10">
    <property type="entry name" value="Alpha-D-Glucose-1,6-Bisphosphate, subunit A, domain 3"/>
    <property type="match status" value="3"/>
</dbReference>
<feature type="domain" description="Alpha-D-phosphohexomutase alpha/beta/alpha" evidence="13">
    <location>
        <begin position="9"/>
        <end position="141"/>
    </location>
</feature>
<dbReference type="PANTHER" id="PTHR42946:SF1">
    <property type="entry name" value="PHOSPHOGLUCOMUTASE (ALPHA-D-GLUCOSE-1,6-BISPHOSPHATE-DEPENDENT)"/>
    <property type="match status" value="1"/>
</dbReference>
<dbReference type="InterPro" id="IPR005841">
    <property type="entry name" value="Alpha-D-phosphohexomutase_SF"/>
</dbReference>
<dbReference type="Pfam" id="PF02878">
    <property type="entry name" value="PGM_PMM_I"/>
    <property type="match status" value="1"/>
</dbReference>
<dbReference type="PANTHER" id="PTHR42946">
    <property type="entry name" value="PHOSPHOHEXOSE MUTASE"/>
    <property type="match status" value="1"/>
</dbReference>
<dbReference type="InterPro" id="IPR006352">
    <property type="entry name" value="GlmM_bact"/>
</dbReference>
<comment type="catalytic activity">
    <reaction evidence="6 9 11">
        <text>alpha-D-glucosamine 1-phosphate = D-glucosamine 6-phosphate</text>
        <dbReference type="Rhea" id="RHEA:23424"/>
        <dbReference type="ChEBI" id="CHEBI:58516"/>
        <dbReference type="ChEBI" id="CHEBI:58725"/>
        <dbReference type="EC" id="5.4.2.10"/>
    </reaction>
</comment>
<feature type="domain" description="Alpha-D-phosphohexomutase C-terminal" evidence="12">
    <location>
        <begin position="379"/>
        <end position="445"/>
    </location>
</feature>
<evidence type="ECO:0000256" key="3">
    <source>
        <dbReference type="ARBA" id="ARBA00022723"/>
    </source>
</evidence>
<comment type="caution">
    <text evidence="16">The sequence shown here is derived from an EMBL/GenBank/DDBJ whole genome shotgun (WGS) entry which is preliminary data.</text>
</comment>
<dbReference type="NCBIfam" id="NF008139">
    <property type="entry name" value="PRK10887.1"/>
    <property type="match status" value="1"/>
</dbReference>
<dbReference type="PROSITE" id="PS00710">
    <property type="entry name" value="PGM_PMM"/>
    <property type="match status" value="1"/>
</dbReference>
<comment type="similarity">
    <text evidence="1 9 10">Belongs to the phosphohexose mutase family.</text>
</comment>
<evidence type="ECO:0000256" key="5">
    <source>
        <dbReference type="ARBA" id="ARBA00023235"/>
    </source>
</evidence>
<evidence type="ECO:0000256" key="9">
    <source>
        <dbReference type="HAMAP-Rule" id="MF_01554"/>
    </source>
</evidence>
<gene>
    <name evidence="9" type="primary">glmM</name>
    <name evidence="16" type="ORF">A2Y75_08705</name>
</gene>
<feature type="binding site" description="via phosphate group" evidence="9">
    <location>
        <position position="106"/>
    </location>
    <ligand>
        <name>Mg(2+)</name>
        <dbReference type="ChEBI" id="CHEBI:18420"/>
    </ligand>
</feature>
<dbReference type="FunFam" id="3.40.120.10:FF:000001">
    <property type="entry name" value="Phosphoglucosamine mutase"/>
    <property type="match status" value="1"/>
</dbReference>
<dbReference type="InterPro" id="IPR050060">
    <property type="entry name" value="Phosphoglucosamine_mutase"/>
</dbReference>
<evidence type="ECO:0000259" key="14">
    <source>
        <dbReference type="Pfam" id="PF02879"/>
    </source>
</evidence>
<dbReference type="PRINTS" id="PR00509">
    <property type="entry name" value="PGMPMM"/>
</dbReference>
<dbReference type="HAMAP" id="MF_01554_B">
    <property type="entry name" value="GlmM_B"/>
    <property type="match status" value="1"/>
</dbReference>
<dbReference type="SUPFAM" id="SSF53738">
    <property type="entry name" value="Phosphoglucomutase, first 3 domains"/>
    <property type="match status" value="3"/>
</dbReference>
<dbReference type="GO" id="GO:0006048">
    <property type="term" value="P:UDP-N-acetylglucosamine biosynthetic process"/>
    <property type="evidence" value="ECO:0007669"/>
    <property type="project" value="TreeGrafter"/>
</dbReference>
<sequence>MGAKGKNNRLFGTDGIRGIANLELTPDLAMRVGSAAVRVLAREGSRPFFILGRDTRISGSMLESALTAGICSAGGSVEVLGVIPTPAVAFLTRKKAADAGIVISASHNPAEDNGIKFFGCNGFKLPDEVELRMESIIMAGEAENGRPGGAEVGHAKPSIDAAREYLDYLLSVSRPDLSGMRIVIDCANGAVYSLAPMLLEACGARVIAMNKDPDGLNINLECGSTHPESLMETVLKEEADLGLAYDGDADRMLAVDEKGNMVDGDFVMAICATHLKARGGLKGNALVTTVMTNLGFHNAMRREGIEVHQTQVGDRYVLEKMIELGLNLGGEQSGHVIFLDHATTGDGLVTTLLLLESLVASEESLSSLRRIMERVPQLLINVRVKDKESLSQSAIITEAMRRWEEKLGGGGRILLRPSGTESVVRVMVEDLDSARAENAARELAAVIQKEMG</sequence>
<evidence type="ECO:0000259" key="15">
    <source>
        <dbReference type="Pfam" id="PF02880"/>
    </source>
</evidence>
<evidence type="ECO:0000256" key="8">
    <source>
        <dbReference type="ARBA" id="ARBA00068193"/>
    </source>
</evidence>
<dbReference type="InterPro" id="IPR036900">
    <property type="entry name" value="A-D-PHexomutase_C_sf"/>
</dbReference>
<dbReference type="GO" id="GO:0008966">
    <property type="term" value="F:phosphoglucosamine mutase activity"/>
    <property type="evidence" value="ECO:0007669"/>
    <property type="project" value="UniProtKB-UniRule"/>
</dbReference>
<name>A0A1F2WIH6_9ACTN</name>
<keyword evidence="5 9" id="KW-0413">Isomerase</keyword>
<evidence type="ECO:0000313" key="17">
    <source>
        <dbReference type="Proteomes" id="UP000177876"/>
    </source>
</evidence>
<dbReference type="FunFam" id="3.40.120.10:FF:000002">
    <property type="entry name" value="Phosphoglucosamine mutase"/>
    <property type="match status" value="1"/>
</dbReference>
<accession>A0A1F2WIH6</accession>
<keyword evidence="3 9" id="KW-0479">Metal-binding</keyword>
<dbReference type="STRING" id="1797197.A2Y75_08705"/>
<dbReference type="AlphaFoldDB" id="A0A1F2WIH6"/>
<evidence type="ECO:0000313" key="16">
    <source>
        <dbReference type="EMBL" id="OFW56634.1"/>
    </source>
</evidence>
<reference evidence="16 17" key="1">
    <citation type="journal article" date="2016" name="Nat. Commun.">
        <title>Thousands of microbial genomes shed light on interconnected biogeochemical processes in an aquifer system.</title>
        <authorList>
            <person name="Anantharaman K."/>
            <person name="Brown C.T."/>
            <person name="Hug L.A."/>
            <person name="Sharon I."/>
            <person name="Castelle C.J."/>
            <person name="Probst A.J."/>
            <person name="Thomas B.C."/>
            <person name="Singh A."/>
            <person name="Wilkins M.J."/>
            <person name="Karaoz U."/>
            <person name="Brodie E.L."/>
            <person name="Williams K.H."/>
            <person name="Hubbard S.S."/>
            <person name="Banfield J.F."/>
        </authorList>
    </citation>
    <scope>NUCLEOTIDE SEQUENCE [LARGE SCALE GENOMIC DNA]</scope>
</reference>
<evidence type="ECO:0000256" key="4">
    <source>
        <dbReference type="ARBA" id="ARBA00022842"/>
    </source>
</evidence>
<dbReference type="Gene3D" id="3.30.310.50">
    <property type="entry name" value="Alpha-D-phosphohexomutase, C-terminal domain"/>
    <property type="match status" value="1"/>
</dbReference>
<dbReference type="GO" id="GO:0009252">
    <property type="term" value="P:peptidoglycan biosynthetic process"/>
    <property type="evidence" value="ECO:0007669"/>
    <property type="project" value="TreeGrafter"/>
</dbReference>
<dbReference type="InterPro" id="IPR005843">
    <property type="entry name" value="A-D-PHexomutase_C"/>
</dbReference>
<dbReference type="Pfam" id="PF00408">
    <property type="entry name" value="PGM_PMM_IV"/>
    <property type="match status" value="1"/>
</dbReference>
<keyword evidence="2 9" id="KW-0597">Phosphoprotein</keyword>
<proteinExistence type="inferred from homology"/>
<feature type="domain" description="Alpha-D-phosphohexomutase alpha/beta/alpha" evidence="14">
    <location>
        <begin position="164"/>
        <end position="259"/>
    </location>
</feature>
<dbReference type="GO" id="GO:0005975">
    <property type="term" value="P:carbohydrate metabolic process"/>
    <property type="evidence" value="ECO:0007669"/>
    <property type="project" value="InterPro"/>
</dbReference>
<comment type="PTM">
    <text evidence="9">Activated by phosphorylation.</text>
</comment>
<evidence type="ECO:0000256" key="7">
    <source>
        <dbReference type="ARBA" id="ARBA00066330"/>
    </source>
</evidence>
<comment type="cofactor">
    <cofactor evidence="9">
        <name>Mg(2+)</name>
        <dbReference type="ChEBI" id="CHEBI:18420"/>
    </cofactor>
    <text evidence="9">Binds 1 Mg(2+) ion per subunit.</text>
</comment>
<feature type="binding site" evidence="9">
    <location>
        <position position="250"/>
    </location>
    <ligand>
        <name>Mg(2+)</name>
        <dbReference type="ChEBI" id="CHEBI:18420"/>
    </ligand>
</feature>
<dbReference type="SUPFAM" id="SSF55957">
    <property type="entry name" value="Phosphoglucomutase, C-terminal domain"/>
    <property type="match status" value="1"/>
</dbReference>
<dbReference type="NCBIfam" id="TIGR01455">
    <property type="entry name" value="glmM"/>
    <property type="match status" value="1"/>
</dbReference>
<dbReference type="GO" id="GO:0005829">
    <property type="term" value="C:cytosol"/>
    <property type="evidence" value="ECO:0007669"/>
    <property type="project" value="TreeGrafter"/>
</dbReference>
<dbReference type="CDD" id="cd05802">
    <property type="entry name" value="GlmM"/>
    <property type="match status" value="1"/>
</dbReference>
<dbReference type="FunFam" id="3.30.310.50:FF:000001">
    <property type="entry name" value="Phosphoglucosamine mutase"/>
    <property type="match status" value="1"/>
</dbReference>
<evidence type="ECO:0000256" key="10">
    <source>
        <dbReference type="RuleBase" id="RU004326"/>
    </source>
</evidence>
<dbReference type="InterPro" id="IPR005845">
    <property type="entry name" value="A-D-PHexomutase_a/b/a-II"/>
</dbReference>
<dbReference type="InterPro" id="IPR016055">
    <property type="entry name" value="A-D-PHexomutase_a/b/a-I/II/III"/>
</dbReference>
<comment type="function">
    <text evidence="9 11">Catalyzes the conversion of glucosamine-6-phosphate to glucosamine-1-phosphate.</text>
</comment>
<dbReference type="EMBL" id="MELK01000042">
    <property type="protein sequence ID" value="OFW56634.1"/>
    <property type="molecule type" value="Genomic_DNA"/>
</dbReference>
<keyword evidence="4 9" id="KW-0460">Magnesium</keyword>
<dbReference type="GO" id="GO:0000287">
    <property type="term" value="F:magnesium ion binding"/>
    <property type="evidence" value="ECO:0007669"/>
    <property type="project" value="UniProtKB-UniRule"/>
</dbReference>
<feature type="binding site" evidence="9">
    <location>
        <position position="248"/>
    </location>
    <ligand>
        <name>Mg(2+)</name>
        <dbReference type="ChEBI" id="CHEBI:18420"/>
    </ligand>
</feature>
<dbReference type="GO" id="GO:0004615">
    <property type="term" value="F:phosphomannomutase activity"/>
    <property type="evidence" value="ECO:0007669"/>
    <property type="project" value="TreeGrafter"/>
</dbReference>
<dbReference type="Pfam" id="PF02880">
    <property type="entry name" value="PGM_PMM_III"/>
    <property type="match status" value="1"/>
</dbReference>
<dbReference type="InterPro" id="IPR005846">
    <property type="entry name" value="A-D-PHexomutase_a/b/a-III"/>
</dbReference>
<evidence type="ECO:0000256" key="6">
    <source>
        <dbReference type="ARBA" id="ARBA00050364"/>
    </source>
</evidence>
<dbReference type="Pfam" id="PF02879">
    <property type="entry name" value="PGM_PMM_II"/>
    <property type="match status" value="1"/>
</dbReference>
<feature type="domain" description="Alpha-D-phosphohexomutase alpha/beta/alpha" evidence="15">
    <location>
        <begin position="263"/>
        <end position="373"/>
    </location>
</feature>
<dbReference type="InterPro" id="IPR016066">
    <property type="entry name" value="A-D-PHexomutase_CS"/>
</dbReference>
<evidence type="ECO:0000259" key="12">
    <source>
        <dbReference type="Pfam" id="PF00408"/>
    </source>
</evidence>